<feature type="compositionally biased region" description="Basic and acidic residues" evidence="6">
    <location>
        <begin position="1077"/>
        <end position="1093"/>
    </location>
</feature>
<dbReference type="InterPro" id="IPR041569">
    <property type="entry name" value="AAA_lid_3"/>
</dbReference>
<protein>
    <recommendedName>
        <fullName evidence="7">Bromo domain-containing protein</fullName>
    </recommendedName>
</protein>
<dbReference type="Gene3D" id="1.20.920.10">
    <property type="entry name" value="Bromodomain-like"/>
    <property type="match status" value="1"/>
</dbReference>
<keyword evidence="2" id="KW-0547">Nucleotide-binding</keyword>
<gene>
    <name evidence="8" type="ORF">KUTeg_017102</name>
</gene>
<feature type="compositionally biased region" description="Acidic residues" evidence="6">
    <location>
        <begin position="34"/>
        <end position="53"/>
    </location>
</feature>
<name>A0ABQ9ERI4_TEGGR</name>
<dbReference type="InterPro" id="IPR018359">
    <property type="entry name" value="Bromodomain_CS"/>
</dbReference>
<keyword evidence="3" id="KW-0067">ATP-binding</keyword>
<feature type="compositionally biased region" description="Basic residues" evidence="6">
    <location>
        <begin position="171"/>
        <end position="183"/>
    </location>
</feature>
<dbReference type="InterPro" id="IPR003959">
    <property type="entry name" value="ATPase_AAA_core"/>
</dbReference>
<evidence type="ECO:0000259" key="7">
    <source>
        <dbReference type="PROSITE" id="PS50014"/>
    </source>
</evidence>
<dbReference type="SMART" id="SM00382">
    <property type="entry name" value="AAA"/>
    <property type="match status" value="1"/>
</dbReference>
<dbReference type="InterPro" id="IPR027417">
    <property type="entry name" value="P-loop_NTPase"/>
</dbReference>
<dbReference type="PANTHER" id="PTHR23069:SF0">
    <property type="entry name" value="TAT-BINDING HOMOLOG 7"/>
    <property type="match status" value="1"/>
</dbReference>
<dbReference type="Proteomes" id="UP001217089">
    <property type="component" value="Unassembled WGS sequence"/>
</dbReference>
<dbReference type="SMART" id="SM00297">
    <property type="entry name" value="BROMO"/>
    <property type="match status" value="1"/>
</dbReference>
<feature type="compositionally biased region" description="Low complexity" evidence="6">
    <location>
        <begin position="150"/>
        <end position="163"/>
    </location>
</feature>
<dbReference type="InterPro" id="IPR001487">
    <property type="entry name" value="Bromodomain"/>
</dbReference>
<dbReference type="InterPro" id="IPR003960">
    <property type="entry name" value="ATPase_AAA_CS"/>
</dbReference>
<dbReference type="EMBL" id="JARBDR010000813">
    <property type="protein sequence ID" value="KAJ8306557.1"/>
    <property type="molecule type" value="Genomic_DNA"/>
</dbReference>
<dbReference type="Pfam" id="PF00004">
    <property type="entry name" value="AAA"/>
    <property type="match status" value="2"/>
</dbReference>
<evidence type="ECO:0000256" key="5">
    <source>
        <dbReference type="PROSITE-ProRule" id="PRU00035"/>
    </source>
</evidence>
<dbReference type="PROSITE" id="PS00674">
    <property type="entry name" value="AAA"/>
    <property type="match status" value="1"/>
</dbReference>
<feature type="compositionally biased region" description="Low complexity" evidence="6">
    <location>
        <begin position="1094"/>
        <end position="1112"/>
    </location>
</feature>
<comment type="caution">
    <text evidence="8">The sequence shown here is derived from an EMBL/GenBank/DDBJ whole genome shotgun (WGS) entry which is preliminary data.</text>
</comment>
<organism evidence="8 9">
    <name type="scientific">Tegillarca granosa</name>
    <name type="common">Malaysian cockle</name>
    <name type="synonym">Anadara granosa</name>
    <dbReference type="NCBI Taxonomy" id="220873"/>
    <lineage>
        <taxon>Eukaryota</taxon>
        <taxon>Metazoa</taxon>
        <taxon>Spiralia</taxon>
        <taxon>Lophotrochozoa</taxon>
        <taxon>Mollusca</taxon>
        <taxon>Bivalvia</taxon>
        <taxon>Autobranchia</taxon>
        <taxon>Pteriomorphia</taxon>
        <taxon>Arcoida</taxon>
        <taxon>Arcoidea</taxon>
        <taxon>Arcidae</taxon>
        <taxon>Tegillarca</taxon>
    </lineage>
</organism>
<evidence type="ECO:0000256" key="6">
    <source>
        <dbReference type="SAM" id="MobiDB-lite"/>
    </source>
</evidence>
<keyword evidence="4 5" id="KW-0103">Bromodomain</keyword>
<dbReference type="SUPFAM" id="SSF47370">
    <property type="entry name" value="Bromodomain"/>
    <property type="match status" value="1"/>
</dbReference>
<evidence type="ECO:0000256" key="4">
    <source>
        <dbReference type="ARBA" id="ARBA00023117"/>
    </source>
</evidence>
<dbReference type="SUPFAM" id="SSF52540">
    <property type="entry name" value="P-loop containing nucleoside triphosphate hydrolases"/>
    <property type="match status" value="2"/>
</dbReference>
<proteinExistence type="inferred from homology"/>
<feature type="domain" description="Bromo" evidence="7">
    <location>
        <begin position="815"/>
        <end position="878"/>
    </location>
</feature>
<feature type="compositionally biased region" description="Polar residues" evidence="6">
    <location>
        <begin position="1120"/>
        <end position="1150"/>
    </location>
</feature>
<feature type="region of interest" description="Disordered" evidence="6">
    <location>
        <begin position="1039"/>
        <end position="1173"/>
    </location>
</feature>
<feature type="compositionally biased region" description="Basic residues" evidence="6">
    <location>
        <begin position="57"/>
        <end position="66"/>
    </location>
</feature>
<evidence type="ECO:0000313" key="9">
    <source>
        <dbReference type="Proteomes" id="UP001217089"/>
    </source>
</evidence>
<dbReference type="Gene3D" id="3.40.50.300">
    <property type="entry name" value="P-loop containing nucleotide triphosphate hydrolases"/>
    <property type="match status" value="2"/>
</dbReference>
<dbReference type="CDD" id="cd05528">
    <property type="entry name" value="Bromo_AAA"/>
    <property type="match status" value="1"/>
</dbReference>
<reference evidence="8 9" key="1">
    <citation type="submission" date="2022-12" db="EMBL/GenBank/DDBJ databases">
        <title>Chromosome-level genome of Tegillarca granosa.</title>
        <authorList>
            <person name="Kim J."/>
        </authorList>
    </citation>
    <scope>NUCLEOTIDE SEQUENCE [LARGE SCALE GENOMIC DNA]</scope>
    <source>
        <strain evidence="8">Teg-2019</strain>
        <tissue evidence="8">Adductor muscle</tissue>
    </source>
</reference>
<evidence type="ECO:0000313" key="8">
    <source>
        <dbReference type="EMBL" id="KAJ8306557.1"/>
    </source>
</evidence>
<evidence type="ECO:0000256" key="1">
    <source>
        <dbReference type="ARBA" id="ARBA00006914"/>
    </source>
</evidence>
<dbReference type="Gene3D" id="1.10.8.60">
    <property type="match status" value="1"/>
</dbReference>
<dbReference type="PANTHER" id="PTHR23069">
    <property type="entry name" value="AAA DOMAIN-CONTAINING"/>
    <property type="match status" value="1"/>
</dbReference>
<sequence>MVASDQNMEDMYSRVKRTRKVVKRDMYGMPLQDNSDDEDEEESSDESSDDEEEKESKKKREKRRPRNTPTIFRDPVPSPPRQNNRRNRDDIYRSPAHRKLNLSSVAFAVSFPSNLSPLVLKSNQKKNHRFDQAFRQNNSKSVKKAAFHGSDSTSSSSSSSSSESSDEEKFQRRKKKSMARSRARCLPMNLTGDDISRGGVLHDRVKIGASLADVDPMTIDRSITFDSVGGLGKHIRALKEMIVFPLMYPEIFEKFKIAPPRGVLFYGPPGTGKTLVARALANECSAEEKRVAFFMRKGADCLSKWVGESERQLRLLFDQSFKVIDSLTIYLQNCLKILKFLKYKILLKWVLLAKSDFINIILQAYQMRPSIIFFDEIDGLAPVRSSRQDQIHSSIVSTLLALMDGLDSRGEVVVIGATNRLDSIDPALRRPGRFDREFLFPLPSQEARRQILHIHTKSWNPKLSDEFVKEVAEKSVGYCGADLKALCTEAALLALRRRYPQIYTSSEKLQIDVSAINISAKDFFYAIQSIVPASQRAVTSPARALSARIEPLFRAIFKTTLQLLQGIFPTVLTQLSCLDAPDSPSQQPSSFLSFSSYSCRRPCTHKPRLLLAGTEGQGQSSYLAPAILHHMEQLPVHVLDLPALFAVSAKTPEESCAQIFREARRTAPSIVYMPHINQWWDVLGETLKATLLMLIQDVDPTTPLLLMATAEKPHSELDFQLQLLFDSFSGEVVHMKNPDETERREFFSDLILNQASKPPPHKKQAARRLLEVLPKAQPPEPRKLTERELSLLYKQEEAVLRELRIFLRDVLNKIYKDRKFHIFAKPVDIEDVPDYYEIIEKPMDMARMMSKIDLHQYQTVKEFLDDINLICSNALEYNPATDAPGRAIRHRACALKDTALAIINAELDTEFEKKCEDIVQSRKRRGIVNLSKGVKLPYLCDENVRKSRRLQGKEVEPLAPLEMVEKEWSIRKNSPKKNDEFLSGLDQRKLALHDNTPVLDSDLSSGKKGSIVRASQIVHCSNKKPLKKKEIWGAKETEAIEDHASPADMQGHSNSFRDRRNSNITNEQHSPTGRRKSTLDDDKQDTLSVHERTPTSSSQKVSPSRSPDPSSQSDKKLNHTPKSQDTLMATSPNRSQDVAMTSPNRSQTIENKSDAIESTSLSESKSTSTAFVTPSSPCTHEAVVECDSGVGSSVDSNGDSVDSVEQAKQLSGQQIHPRRIRVHRFTIC</sequence>
<keyword evidence="9" id="KW-1185">Reference proteome</keyword>
<accession>A0ABQ9ERI4</accession>
<dbReference type="InterPro" id="IPR036427">
    <property type="entry name" value="Bromodomain-like_sf"/>
</dbReference>
<dbReference type="Pfam" id="PF00439">
    <property type="entry name" value="Bromodomain"/>
    <property type="match status" value="1"/>
</dbReference>
<evidence type="ECO:0000256" key="3">
    <source>
        <dbReference type="ARBA" id="ARBA00022840"/>
    </source>
</evidence>
<feature type="compositionally biased region" description="Polar residues" evidence="6">
    <location>
        <begin position="1062"/>
        <end position="1071"/>
    </location>
</feature>
<comment type="similarity">
    <text evidence="1">Belongs to the AAA ATPase family.</text>
</comment>
<feature type="region of interest" description="Disordered" evidence="6">
    <location>
        <begin position="17"/>
        <end position="95"/>
    </location>
</feature>
<dbReference type="PROSITE" id="PS50014">
    <property type="entry name" value="BROMODOMAIN_2"/>
    <property type="match status" value="1"/>
</dbReference>
<dbReference type="PRINTS" id="PR00503">
    <property type="entry name" value="BROMODOMAIN"/>
</dbReference>
<dbReference type="InterPro" id="IPR045199">
    <property type="entry name" value="ATAD2-like"/>
</dbReference>
<evidence type="ECO:0000256" key="2">
    <source>
        <dbReference type="ARBA" id="ARBA00022741"/>
    </source>
</evidence>
<dbReference type="PROSITE" id="PS00633">
    <property type="entry name" value="BROMODOMAIN_1"/>
    <property type="match status" value="1"/>
</dbReference>
<feature type="compositionally biased region" description="Low complexity" evidence="6">
    <location>
        <begin position="1157"/>
        <end position="1169"/>
    </location>
</feature>
<dbReference type="Pfam" id="PF17862">
    <property type="entry name" value="AAA_lid_3"/>
    <property type="match status" value="1"/>
</dbReference>
<dbReference type="InterPro" id="IPR003593">
    <property type="entry name" value="AAA+_ATPase"/>
</dbReference>
<feature type="region of interest" description="Disordered" evidence="6">
    <location>
        <begin position="133"/>
        <end position="183"/>
    </location>
</feature>